<dbReference type="GO" id="GO:0016787">
    <property type="term" value="F:hydrolase activity"/>
    <property type="evidence" value="ECO:0007669"/>
    <property type="project" value="UniProtKB-KW"/>
</dbReference>
<dbReference type="InterPro" id="IPR023214">
    <property type="entry name" value="HAD_sf"/>
</dbReference>
<sequence>IFLSYEMHLAKPDINIFQQVMNETGIAPAETLFIDDSEINCRVAQTLNIHTYTPQAHEDWSHLFR</sequence>
<proteinExistence type="predicted"/>
<dbReference type="SUPFAM" id="SSF56784">
    <property type="entry name" value="HAD-like"/>
    <property type="match status" value="1"/>
</dbReference>
<name>J9GMW1_9ZZZZ</name>
<dbReference type="InterPro" id="IPR041492">
    <property type="entry name" value="HAD_2"/>
</dbReference>
<accession>J9GMW1</accession>
<organism evidence="1">
    <name type="scientific">gut metagenome</name>
    <dbReference type="NCBI Taxonomy" id="749906"/>
    <lineage>
        <taxon>unclassified sequences</taxon>
        <taxon>metagenomes</taxon>
        <taxon>organismal metagenomes</taxon>
    </lineage>
</organism>
<dbReference type="InterPro" id="IPR036412">
    <property type="entry name" value="HAD-like_sf"/>
</dbReference>
<dbReference type="Gene3D" id="3.40.50.1000">
    <property type="entry name" value="HAD superfamily/HAD-like"/>
    <property type="match status" value="1"/>
</dbReference>
<reference evidence="1" key="1">
    <citation type="journal article" date="2012" name="PLoS ONE">
        <title>Gene sets for utilization of primary and secondary nutrition supplies in the distal gut of endangered iberian lynx.</title>
        <authorList>
            <person name="Alcaide M."/>
            <person name="Messina E."/>
            <person name="Richter M."/>
            <person name="Bargiela R."/>
            <person name="Peplies J."/>
            <person name="Huws S.A."/>
            <person name="Newbold C.J."/>
            <person name="Golyshin P.N."/>
            <person name="Simon M.A."/>
            <person name="Lopez G."/>
            <person name="Yakimov M.M."/>
            <person name="Ferrer M."/>
        </authorList>
    </citation>
    <scope>NUCLEOTIDE SEQUENCE</scope>
</reference>
<dbReference type="EMBL" id="AMCI01003058">
    <property type="protein sequence ID" value="EJX01195.1"/>
    <property type="molecule type" value="Genomic_DNA"/>
</dbReference>
<gene>
    <name evidence="1" type="ORF">EVA_10698</name>
</gene>
<dbReference type="InterPro" id="IPR006439">
    <property type="entry name" value="HAD-SF_hydro_IA"/>
</dbReference>
<dbReference type="PANTHER" id="PTHR43611">
    <property type="entry name" value="ALPHA-D-GLUCOSE 1-PHOSPHATE PHOSPHATASE"/>
    <property type="match status" value="1"/>
</dbReference>
<keyword evidence="1" id="KW-0378">Hydrolase</keyword>
<dbReference type="Pfam" id="PF13419">
    <property type="entry name" value="HAD_2"/>
    <property type="match status" value="1"/>
</dbReference>
<evidence type="ECO:0000313" key="1">
    <source>
        <dbReference type="EMBL" id="EJX01195.1"/>
    </source>
</evidence>
<protein>
    <submittedName>
        <fullName evidence="1">Haloacid dehalogenase-like hydrolase</fullName>
    </submittedName>
</protein>
<comment type="caution">
    <text evidence="1">The sequence shown here is derived from an EMBL/GenBank/DDBJ whole genome shotgun (WGS) entry which is preliminary data.</text>
</comment>
<dbReference type="PANTHER" id="PTHR43611:SF3">
    <property type="entry name" value="FLAVIN MONONUCLEOTIDE HYDROLASE 1, CHLOROPLATIC"/>
    <property type="match status" value="1"/>
</dbReference>
<dbReference type="AlphaFoldDB" id="J9GMW1"/>
<dbReference type="NCBIfam" id="TIGR01509">
    <property type="entry name" value="HAD-SF-IA-v3"/>
    <property type="match status" value="1"/>
</dbReference>
<feature type="non-terminal residue" evidence="1">
    <location>
        <position position="1"/>
    </location>
</feature>